<dbReference type="GO" id="GO:0046872">
    <property type="term" value="F:metal ion binding"/>
    <property type="evidence" value="ECO:0007669"/>
    <property type="project" value="UniProtKB-KW"/>
</dbReference>
<keyword evidence="3 6" id="KW-0378">Hydrolase</keyword>
<dbReference type="Pfam" id="PF00884">
    <property type="entry name" value="Sulfatase"/>
    <property type="match status" value="1"/>
</dbReference>
<name>A0A6B0YPW4_9CHLR</name>
<reference evidence="6" key="1">
    <citation type="submission" date="2019-09" db="EMBL/GenBank/DDBJ databases">
        <title>Characterisation of the sponge microbiome using genome-centric metagenomics.</title>
        <authorList>
            <person name="Engelberts J.P."/>
            <person name="Robbins S.J."/>
            <person name="De Goeij J.M."/>
            <person name="Aranda M."/>
            <person name="Bell S.C."/>
            <person name="Webster N.S."/>
        </authorList>
    </citation>
    <scope>NUCLEOTIDE SEQUENCE</scope>
    <source>
        <strain evidence="6">SB0664_bin_27</strain>
    </source>
</reference>
<evidence type="ECO:0000313" key="6">
    <source>
        <dbReference type="EMBL" id="MXY92953.1"/>
    </source>
</evidence>
<comment type="similarity">
    <text evidence="1">Belongs to the sulfatase family.</text>
</comment>
<evidence type="ECO:0000256" key="4">
    <source>
        <dbReference type="SAM" id="MobiDB-lite"/>
    </source>
</evidence>
<dbReference type="PROSITE" id="PS00523">
    <property type="entry name" value="SULFATASE_1"/>
    <property type="match status" value="1"/>
</dbReference>
<dbReference type="InterPro" id="IPR024607">
    <property type="entry name" value="Sulfatase_CS"/>
</dbReference>
<feature type="domain" description="Sulfatase N-terminal" evidence="5">
    <location>
        <begin position="29"/>
        <end position="420"/>
    </location>
</feature>
<proteinExistence type="inferred from homology"/>
<dbReference type="AlphaFoldDB" id="A0A6B0YPW4"/>
<dbReference type="PANTHER" id="PTHR45953:SF1">
    <property type="entry name" value="IDURONATE 2-SULFATASE"/>
    <property type="match status" value="1"/>
</dbReference>
<accession>A0A6B0YPW4</accession>
<gene>
    <name evidence="6" type="ORF">F4Y42_05825</name>
</gene>
<evidence type="ECO:0000256" key="1">
    <source>
        <dbReference type="ARBA" id="ARBA00008779"/>
    </source>
</evidence>
<dbReference type="GO" id="GO:0005737">
    <property type="term" value="C:cytoplasm"/>
    <property type="evidence" value="ECO:0007669"/>
    <property type="project" value="TreeGrafter"/>
</dbReference>
<organism evidence="6">
    <name type="scientific">Caldilineaceae bacterium SB0664_bin_27</name>
    <dbReference type="NCBI Taxonomy" id="2605260"/>
    <lineage>
        <taxon>Bacteria</taxon>
        <taxon>Bacillati</taxon>
        <taxon>Chloroflexota</taxon>
        <taxon>Caldilineae</taxon>
        <taxon>Caldilineales</taxon>
        <taxon>Caldilineaceae</taxon>
    </lineage>
</organism>
<dbReference type="Gene3D" id="3.40.720.10">
    <property type="entry name" value="Alkaline Phosphatase, subunit A"/>
    <property type="match status" value="1"/>
</dbReference>
<dbReference type="EMBL" id="VXRG01000050">
    <property type="protein sequence ID" value="MXY92953.1"/>
    <property type="molecule type" value="Genomic_DNA"/>
</dbReference>
<keyword evidence="6" id="KW-0808">Transferase</keyword>
<comment type="caution">
    <text evidence="6">The sequence shown here is derived from an EMBL/GenBank/DDBJ whole genome shotgun (WGS) entry which is preliminary data.</text>
</comment>
<feature type="compositionally biased region" description="Basic and acidic residues" evidence="4">
    <location>
        <begin position="9"/>
        <end position="26"/>
    </location>
</feature>
<feature type="region of interest" description="Disordered" evidence="4">
    <location>
        <begin position="1"/>
        <end position="26"/>
    </location>
</feature>
<evidence type="ECO:0000259" key="5">
    <source>
        <dbReference type="Pfam" id="PF00884"/>
    </source>
</evidence>
<dbReference type="SUPFAM" id="SSF53649">
    <property type="entry name" value="Alkaline phosphatase-like"/>
    <property type="match status" value="1"/>
</dbReference>
<dbReference type="GO" id="GO:0008484">
    <property type="term" value="F:sulfuric ester hydrolase activity"/>
    <property type="evidence" value="ECO:0007669"/>
    <property type="project" value="TreeGrafter"/>
</dbReference>
<dbReference type="GO" id="GO:0016740">
    <property type="term" value="F:transferase activity"/>
    <property type="evidence" value="ECO:0007669"/>
    <property type="project" value="UniProtKB-KW"/>
</dbReference>
<dbReference type="PANTHER" id="PTHR45953">
    <property type="entry name" value="IDURONATE 2-SULFATASE"/>
    <property type="match status" value="1"/>
</dbReference>
<dbReference type="InterPro" id="IPR017850">
    <property type="entry name" value="Alkaline_phosphatase_core_sf"/>
</dbReference>
<dbReference type="InterPro" id="IPR000917">
    <property type="entry name" value="Sulfatase_N"/>
</dbReference>
<evidence type="ECO:0000256" key="3">
    <source>
        <dbReference type="ARBA" id="ARBA00022801"/>
    </source>
</evidence>
<keyword evidence="2" id="KW-0479">Metal-binding</keyword>
<protein>
    <submittedName>
        <fullName evidence="6">Sulfatase-like hydrolase/transferase</fullName>
    </submittedName>
</protein>
<evidence type="ECO:0000256" key="2">
    <source>
        <dbReference type="ARBA" id="ARBA00022723"/>
    </source>
</evidence>
<sequence length="528" mass="59974">MSTPLQSRSGKEEKAHPQSRSYSEEEARPNILLITSDQQHFSTLGVTNPRIQTPALDRLAREGARFDRAYCNNPVCSPSRSSIITGQYPAWHGCWTIGVKLGEDVPTVGDLLHRHGYDTTLIGKAHFQPLASRPEQTSLECQPTLRDLDFWREFHGPWYGFQHVEAARNHADEAHAGQHYGIWMEENGLPNWQDFFQTWPADPNAVRREHAWDLPEEYHYSVWTAERSIAAIERSAAAGKPFFLWSSFHDPHPPYLVSEPWASMYEPEEMQPGTLKPGELDAMPPHFAKTQQRNPDFSAWQETPFGNHGFNSHLHEPDAIRKNMAVYYGMVSLMDREIGRILDKLDQLGIADNTLIVFSTDHGHFLGQHGLVAKGAFHYEDLIRLPFLVRWPGRVPAGAVNGSLQSLVDLAPTFLQAAGIGVPGEMQGADQLDTWTGAAEEARDHVLVENRHQPTALHLRTLVDRRYKLTVYRGHPYGELFDLQEDPEERCNRWDDPAFAAIKSTLLQRFVQAEMEREPTRFERIAGA</sequence>